<evidence type="ECO:0000313" key="2">
    <source>
        <dbReference type="Proteomes" id="UP000613512"/>
    </source>
</evidence>
<reference evidence="1" key="1">
    <citation type="journal article" date="2014" name="Int. J. Syst. Evol. Microbiol.">
        <title>Complete genome sequence of Corynebacterium casei LMG S-19264T (=DSM 44701T), isolated from a smear-ripened cheese.</title>
        <authorList>
            <consortium name="US DOE Joint Genome Institute (JGI-PGF)"/>
            <person name="Walter F."/>
            <person name="Albersmeier A."/>
            <person name="Kalinowski J."/>
            <person name="Ruckert C."/>
        </authorList>
    </citation>
    <scope>NUCLEOTIDE SEQUENCE</scope>
    <source>
        <strain evidence="1">CGMCC 1.12408</strain>
    </source>
</reference>
<dbReference type="AlphaFoldDB" id="A0A916S9K8"/>
<reference evidence="1" key="2">
    <citation type="submission" date="2020-09" db="EMBL/GenBank/DDBJ databases">
        <authorList>
            <person name="Sun Q."/>
            <person name="Zhou Y."/>
        </authorList>
    </citation>
    <scope>NUCLEOTIDE SEQUENCE</scope>
    <source>
        <strain evidence="1">CGMCC 1.12408</strain>
    </source>
</reference>
<comment type="caution">
    <text evidence="1">The sequence shown here is derived from an EMBL/GenBank/DDBJ whole genome shotgun (WGS) entry which is preliminary data.</text>
</comment>
<sequence>MEIIILLGIIVLIITGISIEVTLKKMSEQNSEIIDLLKQLKEK</sequence>
<proteinExistence type="predicted"/>
<accession>A0A916S9K8</accession>
<dbReference type="EMBL" id="BMEY01000026">
    <property type="protein sequence ID" value="GGA89982.1"/>
    <property type="molecule type" value="Genomic_DNA"/>
</dbReference>
<gene>
    <name evidence="1" type="ORF">GCM10008025_35710</name>
</gene>
<dbReference type="Proteomes" id="UP000613512">
    <property type="component" value="Unassembled WGS sequence"/>
</dbReference>
<organism evidence="1 2">
    <name type="scientific">Ornithinibacillus halotolerans</name>
    <dbReference type="NCBI Taxonomy" id="1274357"/>
    <lineage>
        <taxon>Bacteria</taxon>
        <taxon>Bacillati</taxon>
        <taxon>Bacillota</taxon>
        <taxon>Bacilli</taxon>
        <taxon>Bacillales</taxon>
        <taxon>Bacillaceae</taxon>
        <taxon>Ornithinibacillus</taxon>
    </lineage>
</organism>
<keyword evidence="2" id="KW-1185">Reference proteome</keyword>
<protein>
    <submittedName>
        <fullName evidence="1">Uncharacterized protein</fullName>
    </submittedName>
</protein>
<evidence type="ECO:0000313" key="1">
    <source>
        <dbReference type="EMBL" id="GGA89982.1"/>
    </source>
</evidence>
<name>A0A916S9K8_9BACI</name>